<evidence type="ECO:0000256" key="8">
    <source>
        <dbReference type="ARBA" id="ARBA00012016"/>
    </source>
</evidence>
<dbReference type="Gene3D" id="3.40.50.300">
    <property type="entry name" value="P-loop containing nucleotide triphosphate hydrolases"/>
    <property type="match status" value="1"/>
</dbReference>
<dbReference type="SUPFAM" id="SSF52540">
    <property type="entry name" value="P-loop containing nucleoside triphosphate hydrolases"/>
    <property type="match status" value="1"/>
</dbReference>
<dbReference type="GO" id="GO:0008820">
    <property type="term" value="F:cobinamide phosphate guanylyltransferase activity"/>
    <property type="evidence" value="ECO:0007669"/>
    <property type="project" value="UniProtKB-EC"/>
</dbReference>
<comment type="pathway">
    <text evidence="5">Cofactor biosynthesis; adenosylcobalamin biosynthesis; adenosylcobalamin from cob(II)yrinate a,c-diamide: step 6/7.</text>
</comment>
<dbReference type="GO" id="GO:0009236">
    <property type="term" value="P:cobalamin biosynthetic process"/>
    <property type="evidence" value="ECO:0007669"/>
    <property type="project" value="UniProtKB-UniPathway"/>
</dbReference>
<dbReference type="GO" id="GO:0043752">
    <property type="term" value="F:adenosylcobinamide kinase activity"/>
    <property type="evidence" value="ECO:0007669"/>
    <property type="project" value="UniProtKB-EC"/>
</dbReference>
<keyword evidence="21" id="KW-1185">Reference proteome</keyword>
<keyword evidence="15 19" id="KW-0342">GTP-binding</keyword>
<comment type="catalytic activity">
    <reaction evidence="1">
        <text>adenosylcob(III)inamide + ATP = adenosylcob(III)inamide phosphate + ADP + H(+)</text>
        <dbReference type="Rhea" id="RHEA:15769"/>
        <dbReference type="ChEBI" id="CHEBI:2480"/>
        <dbReference type="ChEBI" id="CHEBI:15378"/>
        <dbReference type="ChEBI" id="CHEBI:30616"/>
        <dbReference type="ChEBI" id="CHEBI:58502"/>
        <dbReference type="ChEBI" id="CHEBI:456216"/>
        <dbReference type="EC" id="2.7.1.156"/>
    </reaction>
</comment>
<dbReference type="InterPro" id="IPR003203">
    <property type="entry name" value="CobU/CobP"/>
</dbReference>
<dbReference type="NCBIfam" id="NF004469">
    <property type="entry name" value="PRK05800.1"/>
    <property type="match status" value="1"/>
</dbReference>
<feature type="binding site" evidence="19">
    <location>
        <position position="84"/>
    </location>
    <ligand>
        <name>GTP</name>
        <dbReference type="ChEBI" id="CHEBI:37565"/>
    </ligand>
</feature>
<dbReference type="EMBL" id="AEEI01000046">
    <property type="protein sequence ID" value="EFM01684.1"/>
    <property type="molecule type" value="Genomic_DNA"/>
</dbReference>
<gene>
    <name evidence="20" type="primary">cobU</name>
    <name evidence="20" type="ORF">HMPREF0658_1371</name>
</gene>
<comment type="pathway">
    <text evidence="6">Cofactor biosynthesis; adenosylcobalamin biosynthesis; adenosylcobalamin from cob(II)yrinate a,c-diamide: step 5/7.</text>
</comment>
<comment type="catalytic activity">
    <reaction evidence="3">
        <text>adenosylcob(III)inamide + GTP = adenosylcob(III)inamide phosphate + GDP + H(+)</text>
        <dbReference type="Rhea" id="RHEA:15765"/>
        <dbReference type="ChEBI" id="CHEBI:2480"/>
        <dbReference type="ChEBI" id="CHEBI:15378"/>
        <dbReference type="ChEBI" id="CHEBI:37565"/>
        <dbReference type="ChEBI" id="CHEBI:58189"/>
        <dbReference type="ChEBI" id="CHEBI:58502"/>
        <dbReference type="EC" id="2.7.1.156"/>
    </reaction>
</comment>
<comment type="catalytic activity">
    <reaction evidence="2">
        <text>adenosylcob(III)inamide phosphate + GTP + H(+) = adenosylcob(III)inamide-GDP + diphosphate</text>
        <dbReference type="Rhea" id="RHEA:22712"/>
        <dbReference type="ChEBI" id="CHEBI:15378"/>
        <dbReference type="ChEBI" id="CHEBI:33019"/>
        <dbReference type="ChEBI" id="CHEBI:37565"/>
        <dbReference type="ChEBI" id="CHEBI:58502"/>
        <dbReference type="ChEBI" id="CHEBI:60487"/>
        <dbReference type="EC" id="2.7.7.62"/>
    </reaction>
</comment>
<evidence type="ECO:0000256" key="13">
    <source>
        <dbReference type="ARBA" id="ARBA00022777"/>
    </source>
</evidence>
<evidence type="ECO:0000256" key="14">
    <source>
        <dbReference type="ARBA" id="ARBA00022840"/>
    </source>
</evidence>
<reference evidence="20" key="1">
    <citation type="submission" date="2010-07" db="EMBL/GenBank/DDBJ databases">
        <authorList>
            <person name="Muzny D."/>
            <person name="Qin X."/>
            <person name="Deng J."/>
            <person name="Jiang H."/>
            <person name="Liu Y."/>
            <person name="Qu J."/>
            <person name="Song X.-Z."/>
            <person name="Zhang L."/>
            <person name="Thornton R."/>
            <person name="Coyle M."/>
            <person name="Francisco L."/>
            <person name="Jackson L."/>
            <person name="Javaid M."/>
            <person name="Korchina V."/>
            <person name="Kovar C."/>
            <person name="Mata R."/>
            <person name="Mathew T."/>
            <person name="Ngo R."/>
            <person name="Nguyen L."/>
            <person name="Nguyen N."/>
            <person name="Okwuonu G."/>
            <person name="Ongeri F."/>
            <person name="Pham C."/>
            <person name="Simmons D."/>
            <person name="Wilczek-Boney K."/>
            <person name="Hale W."/>
            <person name="Jakkamsetti A."/>
            <person name="Pham P."/>
            <person name="Ruth R."/>
            <person name="San Lucas F."/>
            <person name="Warren J."/>
            <person name="Zhang J."/>
            <person name="Zhao Z."/>
            <person name="Zhou C."/>
            <person name="Zhu D."/>
            <person name="Lee S."/>
            <person name="Bess C."/>
            <person name="Blankenburg K."/>
            <person name="Forbes L."/>
            <person name="Fu Q."/>
            <person name="Gubbala S."/>
            <person name="Hirani K."/>
            <person name="Jayaseelan J.C."/>
            <person name="Lara F."/>
            <person name="Munidasa M."/>
            <person name="Palculict T."/>
            <person name="Patil S."/>
            <person name="Pu L.-L."/>
            <person name="Saada N."/>
            <person name="Tang L."/>
            <person name="Weissenberger G."/>
            <person name="Zhu Y."/>
            <person name="Hemphill L."/>
            <person name="Shang Y."/>
            <person name="Youmans B."/>
            <person name="Ayvaz T."/>
            <person name="Ross M."/>
            <person name="Santibanez J."/>
            <person name="Aqrawi P."/>
            <person name="Gross S."/>
            <person name="Joshi V."/>
            <person name="Fowler G."/>
            <person name="Nazareth L."/>
            <person name="Reid J."/>
            <person name="Worley K."/>
            <person name="Petrosino J."/>
            <person name="Highlander S."/>
            <person name="Gibbs R."/>
        </authorList>
    </citation>
    <scope>NUCLEOTIDE SEQUENCE [LARGE SCALE GENOMIC DNA]</scope>
    <source>
        <strain evidence="20">DSM 16973</strain>
    </source>
</reference>
<evidence type="ECO:0000256" key="16">
    <source>
        <dbReference type="ARBA" id="ARBA00029570"/>
    </source>
</evidence>
<evidence type="ECO:0000256" key="6">
    <source>
        <dbReference type="ARBA" id="ARBA00005159"/>
    </source>
</evidence>
<comment type="caution">
    <text evidence="20">The sequence shown here is derived from an EMBL/GenBank/DDBJ whole genome shotgun (WGS) entry which is preliminary data.</text>
</comment>
<dbReference type="Proteomes" id="UP000004394">
    <property type="component" value="Unassembled WGS sequence"/>
</dbReference>
<comment type="function">
    <text evidence="4">Catalyzes ATP-dependent phosphorylation of adenosylcobinamide and addition of GMP to adenosylcobinamide phosphate.</text>
</comment>
<evidence type="ECO:0000256" key="4">
    <source>
        <dbReference type="ARBA" id="ARBA00003889"/>
    </source>
</evidence>
<feature type="binding site" evidence="19">
    <location>
        <position position="66"/>
    </location>
    <ligand>
        <name>GTP</name>
        <dbReference type="ChEBI" id="CHEBI:37565"/>
    </ligand>
</feature>
<keyword evidence="13 20" id="KW-0418">Kinase</keyword>
<dbReference type="HOGENOM" id="CLU_094161_0_0_10"/>
<keyword evidence="11 20" id="KW-0808">Transferase</keyword>
<dbReference type="GO" id="GO:0005524">
    <property type="term" value="F:ATP binding"/>
    <property type="evidence" value="ECO:0007669"/>
    <property type="project" value="UniProtKB-KW"/>
</dbReference>
<evidence type="ECO:0000313" key="21">
    <source>
        <dbReference type="Proteomes" id="UP000004394"/>
    </source>
</evidence>
<evidence type="ECO:0000256" key="10">
    <source>
        <dbReference type="ARBA" id="ARBA00022573"/>
    </source>
</evidence>
<evidence type="ECO:0000256" key="2">
    <source>
        <dbReference type="ARBA" id="ARBA00000711"/>
    </source>
</evidence>
<accession>E0NT69</accession>
<organism evidence="20 21">
    <name type="scientific">Hoylesella marshii DSM 16973 = JCM 13450</name>
    <dbReference type="NCBI Taxonomy" id="862515"/>
    <lineage>
        <taxon>Bacteria</taxon>
        <taxon>Pseudomonadati</taxon>
        <taxon>Bacteroidota</taxon>
        <taxon>Bacteroidia</taxon>
        <taxon>Bacteroidales</taxon>
        <taxon>Prevotellaceae</taxon>
        <taxon>Hoylesella</taxon>
    </lineage>
</organism>
<dbReference type="UniPathway" id="UPA00148">
    <property type="reaction ID" value="UER00236"/>
</dbReference>
<evidence type="ECO:0000256" key="5">
    <source>
        <dbReference type="ARBA" id="ARBA00004692"/>
    </source>
</evidence>
<sequence length="180" mass="20893">MEHSMKKIILITGGQRSGKSRYAEELALSLSDTPVYLATAHIWDEEFRQRVAMHQARRGDNWTNIEEEKHLSRHLIYNKVVVIDCITLWCTNYFYDRTANEWEQHTVEEALKNLQEEFDRFTEQEAVFIFVTNEIGSGGVSDNPVQRRFTDLEGWMNQYVAAHADEVILMVSGIPVKIKG</sequence>
<evidence type="ECO:0000256" key="15">
    <source>
        <dbReference type="ARBA" id="ARBA00023134"/>
    </source>
</evidence>
<evidence type="ECO:0000256" key="12">
    <source>
        <dbReference type="ARBA" id="ARBA00022741"/>
    </source>
</evidence>
<dbReference type="eggNOG" id="COG2087">
    <property type="taxonomic scope" value="Bacteria"/>
</dbReference>
<dbReference type="EC" id="2.7.7.62" evidence="9"/>
<dbReference type="Pfam" id="PF02283">
    <property type="entry name" value="CobU"/>
    <property type="match status" value="1"/>
</dbReference>
<feature type="active site" description="GMP-histidine intermediate" evidence="18">
    <location>
        <position position="54"/>
    </location>
</feature>
<dbReference type="InterPro" id="IPR027417">
    <property type="entry name" value="P-loop_NTPase"/>
</dbReference>
<dbReference type="EC" id="2.7.1.156" evidence="8"/>
<proteinExistence type="inferred from homology"/>
<keyword evidence="10" id="KW-0169">Cobalamin biosynthesis</keyword>
<evidence type="ECO:0000256" key="7">
    <source>
        <dbReference type="ARBA" id="ARBA00007490"/>
    </source>
</evidence>
<keyword evidence="20" id="KW-0548">Nucleotidyltransferase</keyword>
<comment type="similarity">
    <text evidence="7">Belongs to the CobU/CobP family.</text>
</comment>
<name>E0NT69_9BACT</name>
<dbReference type="PANTHER" id="PTHR34848:SF1">
    <property type="entry name" value="BIFUNCTIONAL ADENOSYLCOBALAMIN BIOSYNTHESIS PROTEIN COBU"/>
    <property type="match status" value="1"/>
</dbReference>
<evidence type="ECO:0000256" key="1">
    <source>
        <dbReference type="ARBA" id="ARBA00000312"/>
    </source>
</evidence>
<evidence type="ECO:0000256" key="18">
    <source>
        <dbReference type="PIRSR" id="PIRSR006135-1"/>
    </source>
</evidence>
<evidence type="ECO:0000256" key="11">
    <source>
        <dbReference type="ARBA" id="ARBA00022679"/>
    </source>
</evidence>
<dbReference type="CDD" id="cd00544">
    <property type="entry name" value="CobU"/>
    <property type="match status" value="1"/>
</dbReference>
<dbReference type="AlphaFoldDB" id="E0NT69"/>
<keyword evidence="14" id="KW-0067">ATP-binding</keyword>
<evidence type="ECO:0000256" key="9">
    <source>
        <dbReference type="ARBA" id="ARBA00012523"/>
    </source>
</evidence>
<evidence type="ECO:0000256" key="17">
    <source>
        <dbReference type="ARBA" id="ARBA00030571"/>
    </source>
</evidence>
<protein>
    <recommendedName>
        <fullName evidence="16">Adenosylcobinamide kinase</fullName>
        <ecNumber evidence="8">2.7.1.156</ecNumber>
        <ecNumber evidence="9">2.7.7.62</ecNumber>
    </recommendedName>
    <alternativeName>
        <fullName evidence="17">Adenosylcobinamide-phosphate guanylyltransferase</fullName>
    </alternativeName>
</protein>
<dbReference type="PIRSF" id="PIRSF006135">
    <property type="entry name" value="CobU"/>
    <property type="match status" value="1"/>
</dbReference>
<dbReference type="STRING" id="862515.HMPREF0658_1371"/>
<evidence type="ECO:0000256" key="3">
    <source>
        <dbReference type="ARBA" id="ARBA00001522"/>
    </source>
</evidence>
<feature type="binding site" evidence="19">
    <location>
        <begin position="13"/>
        <end position="20"/>
    </location>
    <ligand>
        <name>GTP</name>
        <dbReference type="ChEBI" id="CHEBI:37565"/>
    </ligand>
</feature>
<evidence type="ECO:0000313" key="20">
    <source>
        <dbReference type="EMBL" id="EFM01684.1"/>
    </source>
</evidence>
<feature type="binding site" evidence="19">
    <location>
        <begin position="38"/>
        <end position="40"/>
    </location>
    <ligand>
        <name>GTP</name>
        <dbReference type="ChEBI" id="CHEBI:37565"/>
    </ligand>
</feature>
<evidence type="ECO:0000256" key="19">
    <source>
        <dbReference type="PIRSR" id="PIRSR006135-2"/>
    </source>
</evidence>
<dbReference type="PANTHER" id="PTHR34848">
    <property type="match status" value="1"/>
</dbReference>
<keyword evidence="12 19" id="KW-0547">Nucleotide-binding</keyword>
<dbReference type="GO" id="GO:0005525">
    <property type="term" value="F:GTP binding"/>
    <property type="evidence" value="ECO:0007669"/>
    <property type="project" value="UniProtKB-KW"/>
</dbReference>